<dbReference type="STRING" id="28743.ENSCVAP00000007830"/>
<proteinExistence type="predicted"/>
<dbReference type="GeneTree" id="ENSGT00940000163228"/>
<sequence length="618" mass="68367">MCLQMTPTVYTQEMLQSTQERLINTTELLKTGQPIFQPYPSELVFQNFVPSHTYSLPLLLLNNDKEAHAVTVVPESSEYFNVKGPGNGRAKVAPGLTASFMVFFTPQENKDYSLRLVCVTSSERFEIPVRAIGPRAILDFKDEIRLPNCVVKASTEKNHFVSNIGKRKAKFKLRTQSPFSVTPSSGTVDVGEGIPVTVVFHPMTVGDFQEDLLLLYDTGEIVHIGLFGTCEELHMCFEPDPVELKKTYISLVSSETVSLANWSDIPLQYRWTVWPSQQEEKKKENMCLPVQCEFDPTTIHHVEPQESKSLSLSGITLAPAEGEIWPKTTATFNIIFKPEEAKVYQHTLYCDVTGNESPLPLRIKGEGLGPKLKLNFNIMDMKDVFIGDKDHYEITNKGLIDAPFRFSCPDTTFGRCFSISPKEGVVSPGFCQTVEVTFHSLTLGSFSEDLLLTVTGQPETLTLTFRGCVVVPSHHFNVLDLNFGDVAFGFPTTQTCTLFNTSFVPMTFSLHVMGDGTGSPSVSSAKQVSDLSRKNWQGYAARHAHLRPVEFTVHPEAGTVDAMSNVTIKVTLCSNKVKKYELALAVDVEGVGKEVSILPINASVSSSLSSPACNDFLS</sequence>
<evidence type="ECO:0000259" key="6">
    <source>
        <dbReference type="Pfam" id="PF22544"/>
    </source>
</evidence>
<evidence type="ECO:0000256" key="2">
    <source>
        <dbReference type="ARBA" id="ARBA00004496"/>
    </source>
</evidence>
<feature type="domain" description="HYDIN/VesB/CFA65-like Ig-like" evidence="6">
    <location>
        <begin position="370"/>
        <end position="468"/>
    </location>
</feature>
<dbReference type="InterPro" id="IPR008962">
    <property type="entry name" value="PapD-like_sf"/>
</dbReference>
<protein>
    <recommendedName>
        <fullName evidence="6">HYDIN/VesB/CFA65-like Ig-like domain-containing protein</fullName>
    </recommendedName>
</protein>
<organism evidence="7 8">
    <name type="scientific">Cyprinodon variegatus</name>
    <name type="common">Sheepshead minnow</name>
    <dbReference type="NCBI Taxonomy" id="28743"/>
    <lineage>
        <taxon>Eukaryota</taxon>
        <taxon>Metazoa</taxon>
        <taxon>Chordata</taxon>
        <taxon>Craniata</taxon>
        <taxon>Vertebrata</taxon>
        <taxon>Euteleostomi</taxon>
        <taxon>Actinopterygii</taxon>
        <taxon>Neopterygii</taxon>
        <taxon>Teleostei</taxon>
        <taxon>Neoteleostei</taxon>
        <taxon>Acanthomorphata</taxon>
        <taxon>Ovalentaria</taxon>
        <taxon>Atherinomorphae</taxon>
        <taxon>Cyprinodontiformes</taxon>
        <taxon>Cyprinodontidae</taxon>
        <taxon>Cyprinodon</taxon>
    </lineage>
</organism>
<evidence type="ECO:0000256" key="3">
    <source>
        <dbReference type="ARBA" id="ARBA00022490"/>
    </source>
</evidence>
<dbReference type="GO" id="GO:0003341">
    <property type="term" value="P:cilium movement"/>
    <property type="evidence" value="ECO:0007669"/>
    <property type="project" value="TreeGrafter"/>
</dbReference>
<dbReference type="InterPro" id="IPR053879">
    <property type="entry name" value="HYDIN_VesB_CFA65-like_Ig"/>
</dbReference>
<keyword evidence="3" id="KW-0963">Cytoplasm</keyword>
<dbReference type="Proteomes" id="UP000265020">
    <property type="component" value="Unassembled WGS sequence"/>
</dbReference>
<dbReference type="PANTHER" id="PTHR23053">
    <property type="entry name" value="DLEC1 DELETED IN LUNG AND ESOPHAGEAL CANCER 1"/>
    <property type="match status" value="1"/>
</dbReference>
<dbReference type="InterPro" id="IPR013783">
    <property type="entry name" value="Ig-like_fold"/>
</dbReference>
<reference evidence="7" key="1">
    <citation type="submission" date="2025-08" db="UniProtKB">
        <authorList>
            <consortium name="Ensembl"/>
        </authorList>
    </citation>
    <scope>IDENTIFICATION</scope>
</reference>
<feature type="domain" description="HYDIN/VesB/CFA65-like Ig-like" evidence="6">
    <location>
        <begin position="136"/>
        <end position="226"/>
    </location>
</feature>
<dbReference type="SUPFAM" id="SSF49354">
    <property type="entry name" value="PapD-like"/>
    <property type="match status" value="1"/>
</dbReference>
<evidence type="ECO:0000313" key="7">
    <source>
        <dbReference type="Ensembl" id="ENSCVAP00000007830.1"/>
    </source>
</evidence>
<dbReference type="Pfam" id="PF22544">
    <property type="entry name" value="HYDIN_VesB_CFA65-like_Ig"/>
    <property type="match status" value="2"/>
</dbReference>
<dbReference type="Gene3D" id="2.60.40.10">
    <property type="entry name" value="Immunoglobulins"/>
    <property type="match status" value="5"/>
</dbReference>
<dbReference type="GO" id="GO:1904158">
    <property type="term" value="P:axonemal central apparatus assembly"/>
    <property type="evidence" value="ECO:0007669"/>
    <property type="project" value="TreeGrafter"/>
</dbReference>
<dbReference type="PANTHER" id="PTHR23053:SF0">
    <property type="entry name" value="HYDROCEPHALUS-INDUCING PROTEIN HOMOLOG"/>
    <property type="match status" value="1"/>
</dbReference>
<dbReference type="AlphaFoldDB" id="A0A3Q2FQ64"/>
<dbReference type="OMA" id="VICPTIH"/>
<evidence type="ECO:0000313" key="8">
    <source>
        <dbReference type="Proteomes" id="UP000265020"/>
    </source>
</evidence>
<evidence type="ECO:0000256" key="4">
    <source>
        <dbReference type="ARBA" id="ARBA00023069"/>
    </source>
</evidence>
<keyword evidence="4" id="KW-0969">Cilium</keyword>
<keyword evidence="8" id="KW-1185">Reference proteome</keyword>
<dbReference type="Pfam" id="PF14874">
    <property type="entry name" value="PapD-like"/>
    <property type="match status" value="1"/>
</dbReference>
<comment type="subcellular location">
    <subcellularLocation>
        <location evidence="1">Cell projection</location>
        <location evidence="1">Cilium</location>
    </subcellularLocation>
    <subcellularLocation>
        <location evidence="2">Cytoplasm</location>
    </subcellularLocation>
</comment>
<name>A0A3Q2FQ64_CYPVA</name>
<keyword evidence="5" id="KW-0966">Cell projection</keyword>
<evidence type="ECO:0000256" key="1">
    <source>
        <dbReference type="ARBA" id="ARBA00004138"/>
    </source>
</evidence>
<reference evidence="7" key="2">
    <citation type="submission" date="2025-09" db="UniProtKB">
        <authorList>
            <consortium name="Ensembl"/>
        </authorList>
    </citation>
    <scope>IDENTIFICATION</scope>
</reference>
<accession>A0A3Q2FQ64</accession>
<dbReference type="Ensembl" id="ENSCVAT00000002656.1">
    <property type="protein sequence ID" value="ENSCVAP00000007830.1"/>
    <property type="gene ID" value="ENSCVAG00000009535.1"/>
</dbReference>
<evidence type="ECO:0000256" key="5">
    <source>
        <dbReference type="ARBA" id="ARBA00023273"/>
    </source>
</evidence>
<dbReference type="InterPro" id="IPR033305">
    <property type="entry name" value="Hydin-like"/>
</dbReference>
<dbReference type="GO" id="GO:0005930">
    <property type="term" value="C:axoneme"/>
    <property type="evidence" value="ECO:0007669"/>
    <property type="project" value="TreeGrafter"/>
</dbReference>